<protein>
    <submittedName>
        <fullName evidence="1">Uncharacterized protein</fullName>
    </submittedName>
</protein>
<evidence type="ECO:0000313" key="1">
    <source>
        <dbReference type="EMBL" id="OKP09347.1"/>
    </source>
</evidence>
<gene>
    <name evidence="1" type="ORF">PENSUB_5303</name>
</gene>
<evidence type="ECO:0000313" key="2">
    <source>
        <dbReference type="Proteomes" id="UP000186955"/>
    </source>
</evidence>
<dbReference type="AlphaFoldDB" id="A0A1Q5UA50"/>
<name>A0A1Q5UA50_9EURO</name>
<dbReference type="Proteomes" id="UP000186955">
    <property type="component" value="Unassembled WGS sequence"/>
</dbReference>
<dbReference type="EMBL" id="MNBE01000540">
    <property type="protein sequence ID" value="OKP09347.1"/>
    <property type="molecule type" value="Genomic_DNA"/>
</dbReference>
<keyword evidence="2" id="KW-1185">Reference proteome</keyword>
<accession>A0A1Q5UA50</accession>
<organism evidence="1 2">
    <name type="scientific">Penicillium subrubescens</name>
    <dbReference type="NCBI Taxonomy" id="1316194"/>
    <lineage>
        <taxon>Eukaryota</taxon>
        <taxon>Fungi</taxon>
        <taxon>Dikarya</taxon>
        <taxon>Ascomycota</taxon>
        <taxon>Pezizomycotina</taxon>
        <taxon>Eurotiomycetes</taxon>
        <taxon>Eurotiomycetidae</taxon>
        <taxon>Eurotiales</taxon>
        <taxon>Aspergillaceae</taxon>
        <taxon>Penicillium</taxon>
    </lineage>
</organism>
<proteinExistence type="predicted"/>
<sequence>MAACPKLYRTHSSEPPQYIKHDWQSAERFWDMRGSWTFFRKLREAFHIDQAFLKSRHWLTSPQELQYRKYILSQAMTNVKKLRRQITRGDLSFEVINKRRPSVYGAYAQAMNETENWMGRTLTPE</sequence>
<reference evidence="1 2" key="1">
    <citation type="submission" date="2016-10" db="EMBL/GenBank/DDBJ databases">
        <title>Genome sequence of the ascomycete fungus Penicillium subrubescens.</title>
        <authorList>
            <person name="De Vries R.P."/>
            <person name="Peng M."/>
            <person name="Dilokpimol A."/>
            <person name="Hilden K."/>
            <person name="Makela M.R."/>
            <person name="Grigoriev I."/>
            <person name="Riley R."/>
            <person name="Granchi Z."/>
        </authorList>
    </citation>
    <scope>NUCLEOTIDE SEQUENCE [LARGE SCALE GENOMIC DNA]</scope>
    <source>
        <strain evidence="1 2">CBS 132785</strain>
    </source>
</reference>
<comment type="caution">
    <text evidence="1">The sequence shown here is derived from an EMBL/GenBank/DDBJ whole genome shotgun (WGS) entry which is preliminary data.</text>
</comment>